<dbReference type="OMA" id="CYLWMSD"/>
<dbReference type="PROSITE" id="PS51257">
    <property type="entry name" value="PROKAR_LIPOPROTEIN"/>
    <property type="match status" value="1"/>
</dbReference>
<evidence type="ECO:0000256" key="4">
    <source>
        <dbReference type="ARBA" id="ARBA00022989"/>
    </source>
</evidence>
<reference evidence="8" key="1">
    <citation type="journal article" date="2010" name="Nature">
        <title>The Amphimedon queenslandica genome and the evolution of animal complexity.</title>
        <authorList>
            <person name="Srivastava M."/>
            <person name="Simakov O."/>
            <person name="Chapman J."/>
            <person name="Fahey B."/>
            <person name="Gauthier M.E."/>
            <person name="Mitros T."/>
            <person name="Richards G.S."/>
            <person name="Conaco C."/>
            <person name="Dacre M."/>
            <person name="Hellsten U."/>
            <person name="Larroux C."/>
            <person name="Putnam N.H."/>
            <person name="Stanke M."/>
            <person name="Adamska M."/>
            <person name="Darling A."/>
            <person name="Degnan S.M."/>
            <person name="Oakley T.H."/>
            <person name="Plachetzki D.C."/>
            <person name="Zhai Y."/>
            <person name="Adamski M."/>
            <person name="Calcino A."/>
            <person name="Cummins S.F."/>
            <person name="Goodstein D.M."/>
            <person name="Harris C."/>
            <person name="Jackson D.J."/>
            <person name="Leys S.P."/>
            <person name="Shu S."/>
            <person name="Woodcroft B.J."/>
            <person name="Vervoort M."/>
            <person name="Kosik K.S."/>
            <person name="Manning G."/>
            <person name="Degnan B.M."/>
            <person name="Rokhsar D.S."/>
        </authorList>
    </citation>
    <scope>NUCLEOTIDE SEQUENCE [LARGE SCALE GENOMIC DNA]</scope>
</reference>
<keyword evidence="4 6" id="KW-1133">Transmembrane helix</keyword>
<feature type="transmembrane region" description="Helical" evidence="6">
    <location>
        <begin position="46"/>
        <end position="67"/>
    </location>
</feature>
<evidence type="ECO:0000256" key="2">
    <source>
        <dbReference type="ARBA" id="ARBA00005645"/>
    </source>
</evidence>
<dbReference type="InParanoid" id="A0A1X7UPW8"/>
<dbReference type="Proteomes" id="UP000007879">
    <property type="component" value="Unassembled WGS sequence"/>
</dbReference>
<dbReference type="EnsemblMetazoa" id="Aqu2.1.29457_001">
    <property type="protein sequence ID" value="Aqu2.1.29457_001"/>
    <property type="gene ID" value="Aqu2.1.29457"/>
</dbReference>
<evidence type="ECO:0000313" key="8">
    <source>
        <dbReference type="Proteomes" id="UP000007879"/>
    </source>
</evidence>
<keyword evidence="3 6" id="KW-0812">Transmembrane</keyword>
<proteinExistence type="inferred from homology"/>
<feature type="transmembrane region" description="Helical" evidence="6">
    <location>
        <begin position="79"/>
        <end position="98"/>
    </location>
</feature>
<comment type="subcellular location">
    <subcellularLocation>
        <location evidence="1">Membrane</location>
        <topology evidence="1">Multi-pass membrane protein</topology>
    </subcellularLocation>
</comment>
<dbReference type="PANTHER" id="PTHR12050:SF0">
    <property type="entry name" value="RH04491P"/>
    <property type="match status" value="1"/>
</dbReference>
<feature type="transmembrane region" description="Helical" evidence="6">
    <location>
        <begin position="9"/>
        <end position="34"/>
    </location>
</feature>
<protein>
    <recommendedName>
        <fullName evidence="9">Leptin receptor overlapping transcript-like 1</fullName>
    </recommendedName>
</protein>
<evidence type="ECO:0008006" key="9">
    <source>
        <dbReference type="Google" id="ProtNLM"/>
    </source>
</evidence>
<sequence length="147" mass="16317">MELKCNKGFLILIGLALSATIGIILLFVGCALHYESANEGIVNWWGLFVLIFYLLAPVPLTLAKLCTVRECASEESLKVLYDICYFISACIVVSGFGLPAVMARNMIIEYGAAGIIGGANIFVFSTVYAFFAFFTREEEWDWTSDDW</sequence>
<evidence type="ECO:0000256" key="1">
    <source>
        <dbReference type="ARBA" id="ARBA00004141"/>
    </source>
</evidence>
<dbReference type="EnsemblMetazoa" id="XM_003387150.3">
    <property type="protein sequence ID" value="XP_003387198.1"/>
    <property type="gene ID" value="LOC100638983"/>
</dbReference>
<dbReference type="STRING" id="400682.A0A1X7UPW8"/>
<dbReference type="FunCoup" id="A0A1X7UPW8">
    <property type="interactions" value="900"/>
</dbReference>
<evidence type="ECO:0000256" key="5">
    <source>
        <dbReference type="ARBA" id="ARBA00023136"/>
    </source>
</evidence>
<dbReference type="GO" id="GO:0005768">
    <property type="term" value="C:endosome"/>
    <property type="evidence" value="ECO:0007669"/>
    <property type="project" value="TreeGrafter"/>
</dbReference>
<dbReference type="GO" id="GO:0016020">
    <property type="term" value="C:membrane"/>
    <property type="evidence" value="ECO:0007669"/>
    <property type="project" value="UniProtKB-SubCell"/>
</dbReference>
<accession>A0A1X7UPW8</accession>
<reference evidence="7" key="2">
    <citation type="submission" date="2017-05" db="UniProtKB">
        <authorList>
            <consortium name="EnsemblMetazoa"/>
        </authorList>
    </citation>
    <scope>IDENTIFICATION</scope>
</reference>
<keyword evidence="5 6" id="KW-0472">Membrane</keyword>
<organism evidence="7">
    <name type="scientific">Amphimedon queenslandica</name>
    <name type="common">Sponge</name>
    <dbReference type="NCBI Taxonomy" id="400682"/>
    <lineage>
        <taxon>Eukaryota</taxon>
        <taxon>Metazoa</taxon>
        <taxon>Porifera</taxon>
        <taxon>Demospongiae</taxon>
        <taxon>Heteroscleromorpha</taxon>
        <taxon>Haplosclerida</taxon>
        <taxon>Niphatidae</taxon>
        <taxon>Amphimedon</taxon>
    </lineage>
</organism>
<dbReference type="InterPro" id="IPR007262">
    <property type="entry name" value="Vps55/LEPROT"/>
</dbReference>
<evidence type="ECO:0000256" key="3">
    <source>
        <dbReference type="ARBA" id="ARBA00022692"/>
    </source>
</evidence>
<keyword evidence="8" id="KW-1185">Reference proteome</keyword>
<gene>
    <name evidence="7" type="primary">100638983</name>
</gene>
<dbReference type="KEGG" id="aqu:100638983"/>
<dbReference type="eggNOG" id="KOG2174">
    <property type="taxonomic scope" value="Eukaryota"/>
</dbReference>
<evidence type="ECO:0000313" key="7">
    <source>
        <dbReference type="EnsemblMetazoa" id="Aqu2.1.29457_001"/>
    </source>
</evidence>
<feature type="transmembrane region" description="Helical" evidence="6">
    <location>
        <begin position="110"/>
        <end position="134"/>
    </location>
</feature>
<dbReference type="Pfam" id="PF04133">
    <property type="entry name" value="Vps55"/>
    <property type="match status" value="1"/>
</dbReference>
<dbReference type="AlphaFoldDB" id="A0A1X7UPW8"/>
<dbReference type="OrthoDB" id="14246at2759"/>
<evidence type="ECO:0000256" key="6">
    <source>
        <dbReference type="SAM" id="Phobius"/>
    </source>
</evidence>
<name>A0A1X7UPW8_AMPQE</name>
<dbReference type="PANTHER" id="PTHR12050">
    <property type="entry name" value="LEPTIN RECEPTOR-RELATED"/>
    <property type="match status" value="1"/>
</dbReference>
<comment type="similarity">
    <text evidence="2">Belongs to the OB-RGRP/VPS55 family.</text>
</comment>
<dbReference type="GO" id="GO:0032511">
    <property type="term" value="P:late endosome to vacuole transport via multivesicular body sorting pathway"/>
    <property type="evidence" value="ECO:0007669"/>
    <property type="project" value="TreeGrafter"/>
</dbReference>